<protein>
    <submittedName>
        <fullName evidence="1">Uncharacterized protein</fullName>
    </submittedName>
</protein>
<dbReference type="RefSeq" id="WP_206580711.1">
    <property type="nucleotide sequence ID" value="NZ_JAFJZZ010000001.1"/>
</dbReference>
<organism evidence="1 2">
    <name type="scientific">Clostridium aminobutyricum</name>
    <dbReference type="NCBI Taxonomy" id="33953"/>
    <lineage>
        <taxon>Bacteria</taxon>
        <taxon>Bacillati</taxon>
        <taxon>Bacillota</taxon>
        <taxon>Clostridia</taxon>
        <taxon>Eubacteriales</taxon>
        <taxon>Clostridiaceae</taxon>
        <taxon>Clostridium</taxon>
    </lineage>
</organism>
<dbReference type="EMBL" id="JAFJZZ010000001">
    <property type="protein sequence ID" value="MBN7771930.1"/>
    <property type="molecule type" value="Genomic_DNA"/>
</dbReference>
<evidence type="ECO:0000313" key="2">
    <source>
        <dbReference type="Proteomes" id="UP000664545"/>
    </source>
</evidence>
<proteinExistence type="predicted"/>
<reference evidence="1" key="1">
    <citation type="submission" date="2021-02" db="EMBL/GenBank/DDBJ databases">
        <title>Abyssanaerobacter marinus gen.nov., sp., nov, anaerobic bacterium isolated from the Onnuri vent field of Indian Ocean and suggestion of Mogibacteriaceae fam. nov., and proposal of reclassification of ambiguous this family's genus member.</title>
        <authorList>
            <person name="Kim Y.J."/>
            <person name="Yang J.-A."/>
        </authorList>
    </citation>
    <scope>NUCLEOTIDE SEQUENCE</scope>
    <source>
        <strain evidence="1">DSM 2634</strain>
    </source>
</reference>
<sequence length="207" mass="23208">MDISNDNDASKLSGNKSVEALRREITAENALIEKILTRNQTGFVTISYGVMGRNKMVQMQVVTLVVGGNTRIQDQFGNRIGFRDLREGMVVNARFSADMTRSKPPQARASRIVIVKENKSSLIEEGRVIRVDDSGTFGYILTGVRNNPNRQMRYVVSNATKLRDRRGNRINLRAIRPGQIVRIERELFQTMSIPPQTSALSVQIISG</sequence>
<dbReference type="AlphaFoldDB" id="A0A939D6D7"/>
<name>A0A939D6D7_CLOAM</name>
<keyword evidence="2" id="KW-1185">Reference proteome</keyword>
<evidence type="ECO:0000313" key="1">
    <source>
        <dbReference type="EMBL" id="MBN7771930.1"/>
    </source>
</evidence>
<gene>
    <name evidence="1" type="ORF">JYB65_00955</name>
</gene>
<comment type="caution">
    <text evidence="1">The sequence shown here is derived from an EMBL/GenBank/DDBJ whole genome shotgun (WGS) entry which is preliminary data.</text>
</comment>
<accession>A0A939D6D7</accession>
<dbReference type="Proteomes" id="UP000664545">
    <property type="component" value="Unassembled WGS sequence"/>
</dbReference>